<accession>A0AB34JB93</accession>
<dbReference type="Pfam" id="PF14295">
    <property type="entry name" value="PAN_4"/>
    <property type="match status" value="1"/>
</dbReference>
<keyword evidence="5" id="KW-1185">Reference proteome</keyword>
<proteinExistence type="predicted"/>
<sequence>MSCAEASGAVPGLGFLHLSPSSKHPAAKPIGSARGVPRGEPSGSPQDCCAICSTREGCKAWVFRSAESRCFLGNCTEGGVACLERLGARRGATAGVSAGAQVILCEHPDGTGKPKARRAAEKSSRLRGLAERAAGRFALLLLGHRDRLMFETLPSAVIAPTVGAGFAVDVFGYLENSTMARAFRGRRPMGNPAFARLSDAELHATISRQVALAGGEVVDLLIAPRPAARVPADMPQRLSRYSASVKKTVATRMLKERIGLHLIQKREAALGTRYTWVLWTREDSHWFAPLRIHHFDVNEVHGKSCGGFGGWNDKVWLMGRKYADTMLSMYSDWLEPRPAPCSLFSEAGRASAPPADFLQAPSIEQFRERVGLLHRVPYRKHPPEKLPTMDSFYQQIPGAESRLCFPVIYSKGCVPKANQTLVDSLDCGGK</sequence>
<feature type="region of interest" description="Disordered" evidence="1">
    <location>
        <begin position="24"/>
        <end position="43"/>
    </location>
</feature>
<dbReference type="EMBL" id="JBGBPQ010000011">
    <property type="protein sequence ID" value="KAL1516050.1"/>
    <property type="molecule type" value="Genomic_DNA"/>
</dbReference>
<feature type="domain" description="Apple" evidence="2">
    <location>
        <begin position="41"/>
        <end position="72"/>
    </location>
</feature>
<dbReference type="Gene3D" id="3.50.4.10">
    <property type="entry name" value="Hepatocyte Growth Factor"/>
    <property type="match status" value="1"/>
</dbReference>
<gene>
    <name evidence="3" type="ORF">AB1Y20_002662</name>
    <name evidence="4" type="ORF">AB1Y20_009160</name>
</gene>
<evidence type="ECO:0000256" key="1">
    <source>
        <dbReference type="SAM" id="MobiDB-lite"/>
    </source>
</evidence>
<evidence type="ECO:0000313" key="5">
    <source>
        <dbReference type="Proteomes" id="UP001515480"/>
    </source>
</evidence>
<dbReference type="EMBL" id="JBGBPQ010000002">
    <property type="protein sequence ID" value="KAL1527775.1"/>
    <property type="molecule type" value="Genomic_DNA"/>
</dbReference>
<organism evidence="3 5">
    <name type="scientific">Prymnesium parvum</name>
    <name type="common">Toxic golden alga</name>
    <dbReference type="NCBI Taxonomy" id="97485"/>
    <lineage>
        <taxon>Eukaryota</taxon>
        <taxon>Haptista</taxon>
        <taxon>Haptophyta</taxon>
        <taxon>Prymnesiophyceae</taxon>
        <taxon>Prymnesiales</taxon>
        <taxon>Prymnesiaceae</taxon>
        <taxon>Prymnesium</taxon>
    </lineage>
</organism>
<dbReference type="AlphaFoldDB" id="A0AB34JB93"/>
<protein>
    <recommendedName>
        <fullName evidence="2">Apple domain-containing protein</fullName>
    </recommendedName>
</protein>
<dbReference type="InterPro" id="IPR003609">
    <property type="entry name" value="Pan_app"/>
</dbReference>
<comment type="caution">
    <text evidence="3">The sequence shown here is derived from an EMBL/GenBank/DDBJ whole genome shotgun (WGS) entry which is preliminary data.</text>
</comment>
<dbReference type="Proteomes" id="UP001515480">
    <property type="component" value="Unassembled WGS sequence"/>
</dbReference>
<evidence type="ECO:0000259" key="2">
    <source>
        <dbReference type="Pfam" id="PF14295"/>
    </source>
</evidence>
<evidence type="ECO:0000313" key="3">
    <source>
        <dbReference type="EMBL" id="KAL1516050.1"/>
    </source>
</evidence>
<name>A0AB34JB93_PRYPA</name>
<evidence type="ECO:0000313" key="4">
    <source>
        <dbReference type="EMBL" id="KAL1527775.1"/>
    </source>
</evidence>
<reference evidence="3 5" key="1">
    <citation type="journal article" date="2024" name="Science">
        <title>Giant polyketide synthase enzymes in the biosynthesis of giant marine polyether toxins.</title>
        <authorList>
            <person name="Fallon T.R."/>
            <person name="Shende V.V."/>
            <person name="Wierzbicki I.H."/>
            <person name="Pendleton A.L."/>
            <person name="Watervoot N.F."/>
            <person name="Auber R.P."/>
            <person name="Gonzalez D.J."/>
            <person name="Wisecaver J.H."/>
            <person name="Moore B.S."/>
        </authorList>
    </citation>
    <scope>NUCLEOTIDE SEQUENCE [LARGE SCALE GENOMIC DNA]</scope>
    <source>
        <strain evidence="3 5">12B1</strain>
    </source>
</reference>